<gene>
    <name evidence="2" type="ORF">BAE44_0008969</name>
</gene>
<evidence type="ECO:0000313" key="3">
    <source>
        <dbReference type="Proteomes" id="UP000095767"/>
    </source>
</evidence>
<evidence type="ECO:0000313" key="2">
    <source>
        <dbReference type="EMBL" id="OEL30013.1"/>
    </source>
</evidence>
<dbReference type="Proteomes" id="UP000095767">
    <property type="component" value="Unassembled WGS sequence"/>
</dbReference>
<name>A0A1E5VY18_9POAL</name>
<dbReference type="AlphaFoldDB" id="A0A1E5VY18"/>
<organism evidence="2 3">
    <name type="scientific">Dichanthelium oligosanthes</name>
    <dbReference type="NCBI Taxonomy" id="888268"/>
    <lineage>
        <taxon>Eukaryota</taxon>
        <taxon>Viridiplantae</taxon>
        <taxon>Streptophyta</taxon>
        <taxon>Embryophyta</taxon>
        <taxon>Tracheophyta</taxon>
        <taxon>Spermatophyta</taxon>
        <taxon>Magnoliopsida</taxon>
        <taxon>Liliopsida</taxon>
        <taxon>Poales</taxon>
        <taxon>Poaceae</taxon>
        <taxon>PACMAD clade</taxon>
        <taxon>Panicoideae</taxon>
        <taxon>Panicodae</taxon>
        <taxon>Paniceae</taxon>
        <taxon>Dichantheliinae</taxon>
        <taxon>Dichanthelium</taxon>
    </lineage>
</organism>
<dbReference type="EMBL" id="LWDX02026452">
    <property type="protein sequence ID" value="OEL30013.1"/>
    <property type="molecule type" value="Genomic_DNA"/>
</dbReference>
<accession>A0A1E5VY18</accession>
<keyword evidence="1" id="KW-0732">Signal</keyword>
<reference evidence="2 3" key="1">
    <citation type="submission" date="2016-09" db="EMBL/GenBank/DDBJ databases">
        <title>The draft genome of Dichanthelium oligosanthes: A C3 panicoid grass species.</title>
        <authorList>
            <person name="Studer A.J."/>
            <person name="Schnable J.C."/>
            <person name="Brutnell T.P."/>
        </authorList>
    </citation>
    <scope>NUCLEOTIDE SEQUENCE [LARGE SCALE GENOMIC DNA]</scope>
    <source>
        <strain evidence="3">cv. Kellogg 1175</strain>
        <tissue evidence="2">Leaf</tissue>
    </source>
</reference>
<evidence type="ECO:0000256" key="1">
    <source>
        <dbReference type="SAM" id="SignalP"/>
    </source>
</evidence>
<sequence>LLWLLFPLCISAGAESFHHYLLIRRIFFAFSLLSPAICFFDSDRFFPSVLPSLYSCMDCWYSQSFQEHMYSQS</sequence>
<feature type="chain" id="PRO_5009188588" evidence="1">
    <location>
        <begin position="17"/>
        <end position="73"/>
    </location>
</feature>
<feature type="signal peptide" evidence="1">
    <location>
        <begin position="1"/>
        <end position="16"/>
    </location>
</feature>
<feature type="non-terminal residue" evidence="2">
    <location>
        <position position="1"/>
    </location>
</feature>
<protein>
    <submittedName>
        <fullName evidence="2">Uncharacterized protein</fullName>
    </submittedName>
</protein>
<keyword evidence="3" id="KW-1185">Reference proteome</keyword>
<proteinExistence type="predicted"/>
<comment type="caution">
    <text evidence="2">The sequence shown here is derived from an EMBL/GenBank/DDBJ whole genome shotgun (WGS) entry which is preliminary data.</text>
</comment>